<comment type="caution">
    <text evidence="1">The sequence shown here is derived from an EMBL/GenBank/DDBJ whole genome shotgun (WGS) entry which is preliminary data.</text>
</comment>
<dbReference type="Proteomes" id="UP001153332">
    <property type="component" value="Unassembled WGS sequence"/>
</dbReference>
<dbReference type="EMBL" id="JAPUUL010000853">
    <property type="protein sequence ID" value="KAJ8129138.1"/>
    <property type="molecule type" value="Genomic_DNA"/>
</dbReference>
<evidence type="ECO:0000313" key="1">
    <source>
        <dbReference type="EMBL" id="KAJ8129138.1"/>
    </source>
</evidence>
<sequence>MPLSLSFEARYLYAKMKGKKWVARQFTGGLLPRLQSCEVLMQQKIIAKYVHPYKPLLYVAAKVDIVMSLVYNGVVIGTLFRRDDAMLEVIFDAIARQP</sequence>
<protein>
    <submittedName>
        <fullName evidence="1">Uncharacterized protein</fullName>
    </submittedName>
</protein>
<keyword evidence="2" id="KW-1185">Reference proteome</keyword>
<gene>
    <name evidence="1" type="ORF">O1611_g4493</name>
</gene>
<accession>A0ACC2JNR6</accession>
<reference evidence="1" key="1">
    <citation type="submission" date="2022-12" db="EMBL/GenBank/DDBJ databases">
        <title>Genome Sequence of Lasiodiplodia mahajangana.</title>
        <authorList>
            <person name="Buettner E."/>
        </authorList>
    </citation>
    <scope>NUCLEOTIDE SEQUENCE</scope>
    <source>
        <strain evidence="1">VT137</strain>
    </source>
</reference>
<evidence type="ECO:0000313" key="2">
    <source>
        <dbReference type="Proteomes" id="UP001153332"/>
    </source>
</evidence>
<proteinExistence type="predicted"/>
<name>A0ACC2JNR6_9PEZI</name>
<organism evidence="1 2">
    <name type="scientific">Lasiodiplodia mahajangana</name>
    <dbReference type="NCBI Taxonomy" id="1108764"/>
    <lineage>
        <taxon>Eukaryota</taxon>
        <taxon>Fungi</taxon>
        <taxon>Dikarya</taxon>
        <taxon>Ascomycota</taxon>
        <taxon>Pezizomycotina</taxon>
        <taxon>Dothideomycetes</taxon>
        <taxon>Dothideomycetes incertae sedis</taxon>
        <taxon>Botryosphaeriales</taxon>
        <taxon>Botryosphaeriaceae</taxon>
        <taxon>Lasiodiplodia</taxon>
    </lineage>
</organism>